<dbReference type="InterPro" id="IPR036188">
    <property type="entry name" value="FAD/NAD-bd_sf"/>
</dbReference>
<protein>
    <recommendedName>
        <fullName evidence="2">FAD-dependent urate hydroxylase HpyO/Asp monooxygenase CreE-like FAD/NAD(P)-binding domain-containing protein</fullName>
    </recommendedName>
</protein>
<evidence type="ECO:0000313" key="4">
    <source>
        <dbReference type="Proteomes" id="UP000523079"/>
    </source>
</evidence>
<proteinExistence type="predicted"/>
<keyword evidence="4" id="KW-1185">Reference proteome</keyword>
<comment type="caution">
    <text evidence="3">The sequence shown here is derived from an EMBL/GenBank/DDBJ whole genome shotgun (WGS) entry which is preliminary data.</text>
</comment>
<reference evidence="3 4" key="1">
    <citation type="submission" date="2020-07" db="EMBL/GenBank/DDBJ databases">
        <title>Sequencing the genomes of 1000 actinobacteria strains.</title>
        <authorList>
            <person name="Klenk H.-P."/>
        </authorList>
    </citation>
    <scope>NUCLEOTIDE SEQUENCE [LARGE SCALE GENOMIC DNA]</scope>
    <source>
        <strain evidence="3 4">DSM 100723</strain>
    </source>
</reference>
<organism evidence="3 4">
    <name type="scientific">Microlunatus kandeliicorticis</name>
    <dbReference type="NCBI Taxonomy" id="1759536"/>
    <lineage>
        <taxon>Bacteria</taxon>
        <taxon>Bacillati</taxon>
        <taxon>Actinomycetota</taxon>
        <taxon>Actinomycetes</taxon>
        <taxon>Propionibacteriales</taxon>
        <taxon>Propionibacteriaceae</taxon>
        <taxon>Microlunatus</taxon>
    </lineage>
</organism>
<dbReference type="SUPFAM" id="SSF51905">
    <property type="entry name" value="FAD/NAD(P)-binding domain"/>
    <property type="match status" value="1"/>
</dbReference>
<dbReference type="RefSeq" id="WP_182558579.1">
    <property type="nucleotide sequence ID" value="NZ_JACGWT010000001.1"/>
</dbReference>
<sequence>MDASVVLVGGGPRAIAVAARLVADHPVLAPDVELTVHVVDAVEVGAGRAWRTDQDRLLLNNTYCAETTVFADETVPTAGPTRTGPTLAEWAAMITGDADGRTGGAELPPGTAPWVLEEARTIRPASFPTRAFQGVYFRWAFDRVVREAPPGLRFRPRRGRVVALHEHDGRQQVVLADGERIEADVVVLAQGLLTGAGDTETARLATAAEELGLVHVPPGLAAEQDWDVVPAGRPVLVRGLGANFFDVVGLLTTGRGGRFARRGDGELVYLASGREPQLVAGSRHALPYRAKAWFADALPRPVELPRLSASWERSVLAEHAGREDLDAAETLAALRADLADVHAAARAADPTGPAPPGPGTTGRFDLDAAAHPATAHGPFADEDDWQAFVDDYVAAELDRIRRPEQNADKIAHRAVDTARRRISRLVLARVFEPASVITVLRDVFWPRALALASGPPPERFEQLVALRRAGLVELLGPGLRIDVEDERFVARTAVPGQRRTAHALVDARVSLGDLRRTDDPLVRSQLADGQARFHAVRGPDGGVIETATLDVTTDEFLLIDAAGRPHPRRVVLGSPAGDIQWYAAIGAIAHTADKMLVGAERAAAHALRTVARDQRLRRH</sequence>
<dbReference type="Pfam" id="PF13454">
    <property type="entry name" value="NAD_binding_9"/>
    <property type="match status" value="1"/>
</dbReference>
<feature type="region of interest" description="Disordered" evidence="1">
    <location>
        <begin position="345"/>
        <end position="366"/>
    </location>
</feature>
<dbReference type="PANTHER" id="PTHR40254:SF1">
    <property type="entry name" value="BLR0577 PROTEIN"/>
    <property type="match status" value="1"/>
</dbReference>
<dbReference type="AlphaFoldDB" id="A0A7W3IPU7"/>
<gene>
    <name evidence="3" type="ORF">FHX74_000608</name>
</gene>
<dbReference type="InterPro" id="IPR052189">
    <property type="entry name" value="L-asp_N-monooxygenase_NS-form"/>
</dbReference>
<dbReference type="Proteomes" id="UP000523079">
    <property type="component" value="Unassembled WGS sequence"/>
</dbReference>
<evidence type="ECO:0000256" key="1">
    <source>
        <dbReference type="SAM" id="MobiDB-lite"/>
    </source>
</evidence>
<name>A0A7W3IPU7_9ACTN</name>
<dbReference type="PANTHER" id="PTHR40254">
    <property type="entry name" value="BLR0577 PROTEIN"/>
    <property type="match status" value="1"/>
</dbReference>
<accession>A0A7W3IPU7</accession>
<dbReference type="EMBL" id="JACGWT010000001">
    <property type="protein sequence ID" value="MBA8793014.1"/>
    <property type="molecule type" value="Genomic_DNA"/>
</dbReference>
<evidence type="ECO:0000259" key="2">
    <source>
        <dbReference type="Pfam" id="PF13454"/>
    </source>
</evidence>
<dbReference type="InterPro" id="IPR038732">
    <property type="entry name" value="HpyO/CreE_NAD-binding"/>
</dbReference>
<evidence type="ECO:0000313" key="3">
    <source>
        <dbReference type="EMBL" id="MBA8793014.1"/>
    </source>
</evidence>
<feature type="domain" description="FAD-dependent urate hydroxylase HpyO/Asp monooxygenase CreE-like FAD/NAD(P)-binding" evidence="2">
    <location>
        <begin position="6"/>
        <end position="191"/>
    </location>
</feature>